<sequence length="436" mass="47689">MSSMKVLISGCGVGGASLAFWLARMGAGVTVTERFPGLRASGQQIDLRGPAVSLLDNMGIKEAVKSVVTKEPGTQLVNAKGQTIAYFPSDPQSSSRQGFSSEYEIMRGDLVQVLYNSTKENENVRCWFNKSIKSFTQDDVADPAGKVHVSFSDGHQEDFDLVVGADGVYSQTRKIMMGPKFAESLVSQHTHFAYFSIPAQPDDTSRWTACFLPERVLLMSRKDHPDFLRAYMMIYGDHPSLEAAYESRDKVALRKAWDGILRGRGWKADRFCDGLLHSPESEDLYAGPVNFVKLPEGGWSQGRVALLGDAAYASTLNGMGTSVAMVAAYVMAGEIATLLSKGETVHRAILQGTANYETTLRPLITIAQKANEAGLGASFPQTSWGIRLLQLAARAAAFVHLDRLGWFTGDNLHEWQMPAYPSLEASSQQLLRTMAK</sequence>
<comment type="caution">
    <text evidence="6">The sequence shown here is derived from an EMBL/GenBank/DDBJ whole genome shotgun (WGS) entry which is preliminary data.</text>
</comment>
<dbReference type="Proteomes" id="UP001392437">
    <property type="component" value="Unassembled WGS sequence"/>
</dbReference>
<feature type="domain" description="FAD-binding" evidence="5">
    <location>
        <begin position="4"/>
        <end position="176"/>
    </location>
</feature>
<comment type="pathway">
    <text evidence="1">Secondary metabolite biosynthesis.</text>
</comment>
<evidence type="ECO:0000313" key="7">
    <source>
        <dbReference type="Proteomes" id="UP001392437"/>
    </source>
</evidence>
<dbReference type="AlphaFoldDB" id="A0AAW0QAG8"/>
<proteinExistence type="predicted"/>
<dbReference type="PRINTS" id="PR00420">
    <property type="entry name" value="RNGMNOXGNASE"/>
</dbReference>
<dbReference type="GO" id="GO:0071949">
    <property type="term" value="F:FAD binding"/>
    <property type="evidence" value="ECO:0007669"/>
    <property type="project" value="InterPro"/>
</dbReference>
<dbReference type="InterPro" id="IPR002938">
    <property type="entry name" value="FAD-bd"/>
</dbReference>
<evidence type="ECO:0000256" key="2">
    <source>
        <dbReference type="ARBA" id="ARBA00022630"/>
    </source>
</evidence>
<protein>
    <recommendedName>
        <fullName evidence="5">FAD-binding domain-containing protein</fullName>
    </recommendedName>
</protein>
<evidence type="ECO:0000259" key="5">
    <source>
        <dbReference type="Pfam" id="PF01494"/>
    </source>
</evidence>
<evidence type="ECO:0000256" key="4">
    <source>
        <dbReference type="ARBA" id="ARBA00023002"/>
    </source>
</evidence>
<name>A0AAW0QAG8_9PEZI</name>
<dbReference type="PANTHER" id="PTHR46865:SF7">
    <property type="entry name" value="MONOOXYGENASE, PUTATIVE (AFU_ORTHOLOGUE AFUA_8G07040)-RELATED"/>
    <property type="match status" value="1"/>
</dbReference>
<gene>
    <name evidence="6" type="ORF">PG999_014219</name>
</gene>
<dbReference type="EMBL" id="JAQQWP010000011">
    <property type="protein sequence ID" value="KAK8096197.1"/>
    <property type="molecule type" value="Genomic_DNA"/>
</dbReference>
<reference evidence="6 7" key="1">
    <citation type="submission" date="2023-01" db="EMBL/GenBank/DDBJ databases">
        <title>Analysis of 21 Apiospora genomes using comparative genomics revels a genus with tremendous synthesis potential of carbohydrate active enzymes and secondary metabolites.</title>
        <authorList>
            <person name="Sorensen T."/>
        </authorList>
    </citation>
    <scope>NUCLEOTIDE SEQUENCE [LARGE SCALE GENOMIC DNA]</scope>
    <source>
        <strain evidence="6 7">CBS 117206</strain>
    </source>
</reference>
<keyword evidence="2" id="KW-0285">Flavoprotein</keyword>
<dbReference type="GO" id="GO:0016491">
    <property type="term" value="F:oxidoreductase activity"/>
    <property type="evidence" value="ECO:0007669"/>
    <property type="project" value="UniProtKB-KW"/>
</dbReference>
<evidence type="ECO:0000256" key="1">
    <source>
        <dbReference type="ARBA" id="ARBA00005179"/>
    </source>
</evidence>
<dbReference type="InterPro" id="IPR036188">
    <property type="entry name" value="FAD/NAD-bd_sf"/>
</dbReference>
<organism evidence="6 7">
    <name type="scientific">Apiospora kogelbergensis</name>
    <dbReference type="NCBI Taxonomy" id="1337665"/>
    <lineage>
        <taxon>Eukaryota</taxon>
        <taxon>Fungi</taxon>
        <taxon>Dikarya</taxon>
        <taxon>Ascomycota</taxon>
        <taxon>Pezizomycotina</taxon>
        <taxon>Sordariomycetes</taxon>
        <taxon>Xylariomycetidae</taxon>
        <taxon>Amphisphaeriales</taxon>
        <taxon>Apiosporaceae</taxon>
        <taxon>Apiospora</taxon>
    </lineage>
</organism>
<dbReference type="InterPro" id="IPR051704">
    <property type="entry name" value="FAD_aromatic-hydroxylase"/>
</dbReference>
<keyword evidence="4" id="KW-0560">Oxidoreductase</keyword>
<dbReference type="Gene3D" id="3.50.50.60">
    <property type="entry name" value="FAD/NAD(P)-binding domain"/>
    <property type="match status" value="1"/>
</dbReference>
<dbReference type="SUPFAM" id="SSF51905">
    <property type="entry name" value="FAD/NAD(P)-binding domain"/>
    <property type="match status" value="1"/>
</dbReference>
<dbReference type="Pfam" id="PF01494">
    <property type="entry name" value="FAD_binding_3"/>
    <property type="match status" value="1"/>
</dbReference>
<accession>A0AAW0QAG8</accession>
<dbReference type="PANTHER" id="PTHR46865">
    <property type="entry name" value="OXIDOREDUCTASE-RELATED"/>
    <property type="match status" value="1"/>
</dbReference>
<keyword evidence="7" id="KW-1185">Reference proteome</keyword>
<keyword evidence="3" id="KW-0274">FAD</keyword>
<evidence type="ECO:0000256" key="3">
    <source>
        <dbReference type="ARBA" id="ARBA00022827"/>
    </source>
</evidence>
<evidence type="ECO:0000313" key="6">
    <source>
        <dbReference type="EMBL" id="KAK8096197.1"/>
    </source>
</evidence>